<protein>
    <submittedName>
        <fullName evidence="1">Phage tail assembly chaperone</fullName>
    </submittedName>
</protein>
<dbReference type="NCBIfam" id="TIGR02216">
    <property type="entry name" value="phage_TIGR02216"/>
    <property type="match status" value="1"/>
</dbReference>
<evidence type="ECO:0000313" key="2">
    <source>
        <dbReference type="Proteomes" id="UP000321389"/>
    </source>
</evidence>
<dbReference type="Proteomes" id="UP000321389">
    <property type="component" value="Chromosome"/>
</dbReference>
<dbReference type="AlphaFoldDB" id="A0A5B8KZU3"/>
<dbReference type="KEGG" id="niy:FQ775_12450"/>
<reference evidence="1" key="1">
    <citation type="submission" date="2020-04" db="EMBL/GenBank/DDBJ databases">
        <title>Nitratireductor sp. nov. isolated from mangrove soil.</title>
        <authorList>
            <person name="Ye Y."/>
        </authorList>
    </citation>
    <scope>NUCLEOTIDE SEQUENCE</scope>
    <source>
        <strain evidence="1">SY7</strain>
    </source>
</reference>
<name>A0A5B8KZU3_9HYPH</name>
<dbReference type="InterPro" id="IPR011739">
    <property type="entry name" value="GTA_rcc01693"/>
</dbReference>
<dbReference type="InterPro" id="IPR019056">
    <property type="entry name" value="Phage_TAC_6"/>
</dbReference>
<dbReference type="RefSeq" id="WP_146299766.1">
    <property type="nucleotide sequence ID" value="NZ_CP042301.2"/>
</dbReference>
<dbReference type="EMBL" id="CP042301">
    <property type="protein sequence ID" value="QDZ01121.1"/>
    <property type="molecule type" value="Genomic_DNA"/>
</dbReference>
<keyword evidence="2" id="KW-1185">Reference proteome</keyword>
<evidence type="ECO:0000313" key="1">
    <source>
        <dbReference type="EMBL" id="QDZ01121.1"/>
    </source>
</evidence>
<accession>A0A5B8KZU3</accession>
<proteinExistence type="predicted"/>
<organism evidence="1 2">
    <name type="scientific">Nitratireductor mangrovi</name>
    <dbReference type="NCBI Taxonomy" id="2599600"/>
    <lineage>
        <taxon>Bacteria</taxon>
        <taxon>Pseudomonadati</taxon>
        <taxon>Pseudomonadota</taxon>
        <taxon>Alphaproteobacteria</taxon>
        <taxon>Hyphomicrobiales</taxon>
        <taxon>Phyllobacteriaceae</taxon>
        <taxon>Nitratireductor</taxon>
    </lineage>
</organism>
<gene>
    <name evidence="1" type="ORF">FQ775_12450</name>
</gene>
<sequence>MAAKTRKRIPWDRLMALGLGGLRLAPEAFWAMTPRELASVLGATRGARPMDRDRLDGLMRRFPDHRKDK</sequence>
<dbReference type="Pfam" id="PF09550">
    <property type="entry name" value="Phage_TAC_6"/>
    <property type="match status" value="1"/>
</dbReference>